<evidence type="ECO:0000256" key="5">
    <source>
        <dbReference type="PROSITE-ProRule" id="PRU10141"/>
    </source>
</evidence>
<organism evidence="8 9">
    <name type="scientific">Pseudofulvimonas gallinarii</name>
    <dbReference type="NCBI Taxonomy" id="634155"/>
    <lineage>
        <taxon>Bacteria</taxon>
        <taxon>Pseudomonadati</taxon>
        <taxon>Pseudomonadota</taxon>
        <taxon>Gammaproteobacteria</taxon>
        <taxon>Lysobacterales</taxon>
        <taxon>Rhodanobacteraceae</taxon>
        <taxon>Pseudofulvimonas</taxon>
    </lineage>
</organism>
<dbReference type="Gene3D" id="1.10.510.10">
    <property type="entry name" value="Transferase(Phosphotransferase) domain 1"/>
    <property type="match status" value="1"/>
</dbReference>
<dbReference type="CDD" id="cd14014">
    <property type="entry name" value="STKc_PknB_like"/>
    <property type="match status" value="1"/>
</dbReference>
<keyword evidence="2 5" id="KW-0547">Nucleotide-binding</keyword>
<dbReference type="GO" id="GO:0005524">
    <property type="term" value="F:ATP binding"/>
    <property type="evidence" value="ECO:0007669"/>
    <property type="project" value="UniProtKB-UniRule"/>
</dbReference>
<keyword evidence="6" id="KW-0812">Transmembrane</keyword>
<dbReference type="InterPro" id="IPR019734">
    <property type="entry name" value="TPR_rpt"/>
</dbReference>
<proteinExistence type="predicted"/>
<evidence type="ECO:0000256" key="1">
    <source>
        <dbReference type="ARBA" id="ARBA00022679"/>
    </source>
</evidence>
<dbReference type="InterPro" id="IPR008271">
    <property type="entry name" value="Ser/Thr_kinase_AS"/>
</dbReference>
<name>A0A4R3LIY5_9GAMM</name>
<evidence type="ECO:0000256" key="6">
    <source>
        <dbReference type="SAM" id="Phobius"/>
    </source>
</evidence>
<dbReference type="Gene3D" id="3.30.200.20">
    <property type="entry name" value="Phosphorylase Kinase, domain 1"/>
    <property type="match status" value="1"/>
</dbReference>
<dbReference type="SUPFAM" id="SSF56112">
    <property type="entry name" value="Protein kinase-like (PK-like)"/>
    <property type="match status" value="1"/>
</dbReference>
<feature type="binding site" evidence="5">
    <location>
        <position position="114"/>
    </location>
    <ligand>
        <name>ATP</name>
        <dbReference type="ChEBI" id="CHEBI:30616"/>
    </ligand>
</feature>
<keyword evidence="3 8" id="KW-0418">Kinase</keyword>
<dbReference type="Pfam" id="PF00069">
    <property type="entry name" value="Pkinase"/>
    <property type="match status" value="1"/>
</dbReference>
<dbReference type="PROSITE" id="PS00108">
    <property type="entry name" value="PROTEIN_KINASE_ST"/>
    <property type="match status" value="1"/>
</dbReference>
<protein>
    <submittedName>
        <fullName evidence="8">Serine/threonine-protein kinase</fullName>
    </submittedName>
</protein>
<dbReference type="AlphaFoldDB" id="A0A4R3LIY5"/>
<dbReference type="EMBL" id="SMAF01000012">
    <property type="protein sequence ID" value="TCS97586.1"/>
    <property type="molecule type" value="Genomic_DNA"/>
</dbReference>
<dbReference type="GO" id="GO:0004674">
    <property type="term" value="F:protein serine/threonine kinase activity"/>
    <property type="evidence" value="ECO:0007669"/>
    <property type="project" value="TreeGrafter"/>
</dbReference>
<dbReference type="Proteomes" id="UP000294599">
    <property type="component" value="Unassembled WGS sequence"/>
</dbReference>
<dbReference type="InterPro" id="IPR011990">
    <property type="entry name" value="TPR-like_helical_dom_sf"/>
</dbReference>
<dbReference type="InterPro" id="IPR000719">
    <property type="entry name" value="Prot_kinase_dom"/>
</dbReference>
<evidence type="ECO:0000256" key="2">
    <source>
        <dbReference type="ARBA" id="ARBA00022741"/>
    </source>
</evidence>
<accession>A0A4R3LIY5</accession>
<keyword evidence="1" id="KW-0808">Transferase</keyword>
<sequence>MSGDSQRWERIAREFDDLAELAPARRESRLRELVAEDPDLAAEVRALLVADDRAEGLLDQSLDELVPELAPWETPAGLRLGAYRLVEPLGQGGMGEVWLAERADGEYRQRVAVKLLKRGIDTQAVLRRFLQERSILARLNHPSIVRLLDGGMSLDGRPWYAMEHVDGETITRWAARRALALGERVDLLAQVADAVAYAHAQLVVHRDLKPGNILVDAEGAPHLLDFGIAKLLEDTGDHTVTATGVRVLSPAYAAPEQILGEPVGTATDVYALGVLAYELFTGRLPHRRQSRDPALLAGDLDQPLERASTVVGRLAPAEIAALYGEGHDRRRLGRSLSGDLDVIVAKALQRVPERRYATAAAFADDLRRWRSGRVIAARPDSSSYRLRTFVRRHRWGVAAASGLLLALLAGFGTALWQADRARQQAQRAELVKQFVLSLFREQDPVARAQAQARTPGELVAEGIERARRELVDDPRLRLDVLADLGTLPAALGDPALSEQVLAQVLEERRRLDGENALATARVKSALGGLMIGRGNPDDIRRMLTTALDTITRVSGQDSLDAARTQTLLARLGTMTGDREDAMRLAKQAHATMLDLRGADHPETLEVLSMIATMHEFLDQLDDAAATWRKVIAGVERSLGEEHARMVVPLANLGTITRSRQDYPEAAALYARAVAIARKRLGSGHPMLGGALLRQGDVLRRMGDFEGAAAAFDEAEPCVASVPAQRAQLEMFRAAMYSAQRRHQEAVDAYELAHGLFLGTGGADSAFPWLAELGRAEELATLGRCDEAGEVLETARERLVNITGVDSYEVASAAGLLGRVRREQGRLEEALQLGQHHVEALERIYGSDHPNTSDARFDFARSQLAAGLHAEARANIDRVIADFRPGSSTEKIAADLHIESARLALIAGDNERYLRDAAKARELIARLPNPDQRQLEELAQLNRSGLPSGRD</sequence>
<evidence type="ECO:0000313" key="9">
    <source>
        <dbReference type="Proteomes" id="UP000294599"/>
    </source>
</evidence>
<dbReference type="PROSITE" id="PS50011">
    <property type="entry name" value="PROTEIN_KINASE_DOM"/>
    <property type="match status" value="1"/>
</dbReference>
<dbReference type="SMART" id="SM00220">
    <property type="entry name" value="S_TKc"/>
    <property type="match status" value="1"/>
</dbReference>
<evidence type="ECO:0000259" key="7">
    <source>
        <dbReference type="PROSITE" id="PS50011"/>
    </source>
</evidence>
<feature type="transmembrane region" description="Helical" evidence="6">
    <location>
        <begin position="395"/>
        <end position="416"/>
    </location>
</feature>
<evidence type="ECO:0000313" key="8">
    <source>
        <dbReference type="EMBL" id="TCS97586.1"/>
    </source>
</evidence>
<dbReference type="Gene3D" id="1.25.40.10">
    <property type="entry name" value="Tetratricopeptide repeat domain"/>
    <property type="match status" value="3"/>
</dbReference>
<evidence type="ECO:0000256" key="3">
    <source>
        <dbReference type="ARBA" id="ARBA00022777"/>
    </source>
</evidence>
<keyword evidence="9" id="KW-1185">Reference proteome</keyword>
<evidence type="ECO:0000256" key="4">
    <source>
        <dbReference type="ARBA" id="ARBA00022840"/>
    </source>
</evidence>
<dbReference type="PANTHER" id="PTHR43289:SF34">
    <property type="entry name" value="SERINE_THREONINE-PROTEIN KINASE YBDM-RELATED"/>
    <property type="match status" value="1"/>
</dbReference>
<dbReference type="InterPro" id="IPR011009">
    <property type="entry name" value="Kinase-like_dom_sf"/>
</dbReference>
<dbReference type="RefSeq" id="WP_164484189.1">
    <property type="nucleotide sequence ID" value="NZ_JBHLWF010000014.1"/>
</dbReference>
<keyword evidence="6" id="KW-1133">Transmembrane helix</keyword>
<keyword evidence="6" id="KW-0472">Membrane</keyword>
<dbReference type="PROSITE" id="PS00107">
    <property type="entry name" value="PROTEIN_KINASE_ATP"/>
    <property type="match status" value="1"/>
</dbReference>
<keyword evidence="4 5" id="KW-0067">ATP-binding</keyword>
<dbReference type="SMART" id="SM00028">
    <property type="entry name" value="TPR"/>
    <property type="match status" value="5"/>
</dbReference>
<dbReference type="Pfam" id="PF13424">
    <property type="entry name" value="TPR_12"/>
    <property type="match status" value="2"/>
</dbReference>
<comment type="caution">
    <text evidence="8">The sequence shown here is derived from an EMBL/GenBank/DDBJ whole genome shotgun (WGS) entry which is preliminary data.</text>
</comment>
<dbReference type="SUPFAM" id="SSF48452">
    <property type="entry name" value="TPR-like"/>
    <property type="match status" value="2"/>
</dbReference>
<gene>
    <name evidence="8" type="ORF">EDC25_11268</name>
</gene>
<dbReference type="InterPro" id="IPR017441">
    <property type="entry name" value="Protein_kinase_ATP_BS"/>
</dbReference>
<dbReference type="PANTHER" id="PTHR43289">
    <property type="entry name" value="MITOGEN-ACTIVATED PROTEIN KINASE KINASE KINASE 20-RELATED"/>
    <property type="match status" value="1"/>
</dbReference>
<feature type="domain" description="Protein kinase" evidence="7">
    <location>
        <begin position="83"/>
        <end position="370"/>
    </location>
</feature>
<reference evidence="8 9" key="1">
    <citation type="submission" date="2019-03" db="EMBL/GenBank/DDBJ databases">
        <title>Genomic Encyclopedia of Type Strains, Phase IV (KMG-IV): sequencing the most valuable type-strain genomes for metagenomic binning, comparative biology and taxonomic classification.</title>
        <authorList>
            <person name="Goeker M."/>
        </authorList>
    </citation>
    <scope>NUCLEOTIDE SEQUENCE [LARGE SCALE GENOMIC DNA]</scope>
    <source>
        <strain evidence="8 9">DSM 21944</strain>
    </source>
</reference>